<feature type="active site" description="Nucleophile" evidence="6">
    <location>
        <position position="119"/>
    </location>
</feature>
<comment type="cofactor">
    <cofactor evidence="6">
        <name>Zn(2+)</name>
        <dbReference type="ChEBI" id="CHEBI:29105"/>
    </cofactor>
    <text evidence="6">Binds 1 zinc ion per subunit. The zinc ion is important for the structural integrity of the protein.</text>
</comment>
<dbReference type="InterPro" id="IPR028427">
    <property type="entry name" value="Met_Sox_Rdtase_MsrB"/>
</dbReference>
<evidence type="ECO:0000259" key="7">
    <source>
        <dbReference type="PROSITE" id="PS51790"/>
    </source>
</evidence>
<dbReference type="InterPro" id="IPR011057">
    <property type="entry name" value="Mss4-like_sf"/>
</dbReference>
<dbReference type="EC" id="1.8.4.12" evidence="6"/>
<comment type="catalytic activity">
    <reaction evidence="5 6">
        <text>L-methionyl-[protein] + [thioredoxin]-disulfide + H2O = L-methionyl-(R)-S-oxide-[protein] + [thioredoxin]-dithiol</text>
        <dbReference type="Rhea" id="RHEA:24164"/>
        <dbReference type="Rhea" id="RHEA-COMP:10698"/>
        <dbReference type="Rhea" id="RHEA-COMP:10700"/>
        <dbReference type="Rhea" id="RHEA-COMP:12313"/>
        <dbReference type="Rhea" id="RHEA-COMP:12314"/>
        <dbReference type="ChEBI" id="CHEBI:15377"/>
        <dbReference type="ChEBI" id="CHEBI:16044"/>
        <dbReference type="ChEBI" id="CHEBI:29950"/>
        <dbReference type="ChEBI" id="CHEBI:45764"/>
        <dbReference type="ChEBI" id="CHEBI:50058"/>
        <dbReference type="EC" id="1.8.4.12"/>
    </reaction>
</comment>
<accession>A0A2W5ABS2</accession>
<dbReference type="Pfam" id="PF01641">
    <property type="entry name" value="SelR"/>
    <property type="match status" value="1"/>
</dbReference>
<dbReference type="Proteomes" id="UP000249066">
    <property type="component" value="Unassembled WGS sequence"/>
</dbReference>
<evidence type="ECO:0000256" key="5">
    <source>
        <dbReference type="ARBA" id="ARBA00048488"/>
    </source>
</evidence>
<dbReference type="EMBL" id="QFNN01000002">
    <property type="protein sequence ID" value="PZO92060.1"/>
    <property type="molecule type" value="Genomic_DNA"/>
</dbReference>
<dbReference type="InterPro" id="IPR002579">
    <property type="entry name" value="Met_Sox_Rdtase_MsrB_dom"/>
</dbReference>
<sequence>MEKMDLPESEWRKRLSAEQYHVLREGGTERAFTGIYNDNKAPGVYRCAGCGAELFRSEEKYDSGSGWPSFIAPASTDAVTEHVDNSHGMRRVEVRCARCDGHLGHVFPDGPGENGLRYCMNSASLDFAGKKD</sequence>
<dbReference type="GO" id="GO:0030091">
    <property type="term" value="P:protein repair"/>
    <property type="evidence" value="ECO:0007669"/>
    <property type="project" value="InterPro"/>
</dbReference>
<feature type="binding site" evidence="6">
    <location>
        <position position="96"/>
    </location>
    <ligand>
        <name>Zn(2+)</name>
        <dbReference type="ChEBI" id="CHEBI:29105"/>
    </ligand>
</feature>
<comment type="caution">
    <text evidence="8">The sequence shown here is derived from an EMBL/GenBank/DDBJ whole genome shotgun (WGS) entry which is preliminary data.</text>
</comment>
<dbReference type="SUPFAM" id="SSF51316">
    <property type="entry name" value="Mss4-like"/>
    <property type="match status" value="1"/>
</dbReference>
<dbReference type="Gene3D" id="2.170.150.20">
    <property type="entry name" value="Peptide methionine sulfoxide reductase"/>
    <property type="match status" value="1"/>
</dbReference>
<dbReference type="AlphaFoldDB" id="A0A2W5ABS2"/>
<dbReference type="NCBIfam" id="TIGR00357">
    <property type="entry name" value="peptide-methionine (R)-S-oxide reductase MsrB"/>
    <property type="match status" value="1"/>
</dbReference>
<keyword evidence="4 6" id="KW-0560">Oxidoreductase</keyword>
<dbReference type="HAMAP" id="MF_01400">
    <property type="entry name" value="MsrB"/>
    <property type="match status" value="1"/>
</dbReference>
<evidence type="ECO:0000256" key="1">
    <source>
        <dbReference type="ARBA" id="ARBA00007174"/>
    </source>
</evidence>
<dbReference type="FunFam" id="2.170.150.20:FF:000001">
    <property type="entry name" value="Peptide methionine sulfoxide reductase MsrB"/>
    <property type="match status" value="1"/>
</dbReference>
<feature type="binding site" evidence="6">
    <location>
        <position position="99"/>
    </location>
    <ligand>
        <name>Zn(2+)</name>
        <dbReference type="ChEBI" id="CHEBI:29105"/>
    </ligand>
</feature>
<feature type="binding site" evidence="6">
    <location>
        <position position="47"/>
    </location>
    <ligand>
        <name>Zn(2+)</name>
        <dbReference type="ChEBI" id="CHEBI:29105"/>
    </ligand>
</feature>
<protein>
    <recommendedName>
        <fullName evidence="6">Peptide methionine sulfoxide reductase MsrB</fullName>
        <ecNumber evidence="6">1.8.4.12</ecNumber>
    </recommendedName>
    <alternativeName>
        <fullName evidence="6">Peptide-methionine (R)-S-oxide reductase</fullName>
    </alternativeName>
</protein>
<dbReference type="PANTHER" id="PTHR10173">
    <property type="entry name" value="METHIONINE SULFOXIDE REDUCTASE"/>
    <property type="match status" value="1"/>
</dbReference>
<keyword evidence="2 6" id="KW-0479">Metal-binding</keyword>
<gene>
    <name evidence="6 8" type="primary">msrB</name>
    <name evidence="8" type="ORF">DI623_01000</name>
</gene>
<comment type="similarity">
    <text evidence="1 6">Belongs to the MsrB Met sulfoxide reductase family.</text>
</comment>
<proteinExistence type="inferred from homology"/>
<dbReference type="PANTHER" id="PTHR10173:SF52">
    <property type="entry name" value="METHIONINE-R-SULFOXIDE REDUCTASE B1"/>
    <property type="match status" value="1"/>
</dbReference>
<dbReference type="GO" id="GO:0033743">
    <property type="term" value="F:peptide-methionine (R)-S-oxide reductase activity"/>
    <property type="evidence" value="ECO:0007669"/>
    <property type="project" value="UniProtKB-UniRule"/>
</dbReference>
<evidence type="ECO:0000256" key="3">
    <source>
        <dbReference type="ARBA" id="ARBA00022833"/>
    </source>
</evidence>
<evidence type="ECO:0000313" key="8">
    <source>
        <dbReference type="EMBL" id="PZO92060.1"/>
    </source>
</evidence>
<feature type="binding site" evidence="6">
    <location>
        <position position="50"/>
    </location>
    <ligand>
        <name>Zn(2+)</name>
        <dbReference type="ChEBI" id="CHEBI:29105"/>
    </ligand>
</feature>
<evidence type="ECO:0000256" key="2">
    <source>
        <dbReference type="ARBA" id="ARBA00022723"/>
    </source>
</evidence>
<evidence type="ECO:0000256" key="6">
    <source>
        <dbReference type="HAMAP-Rule" id="MF_01400"/>
    </source>
</evidence>
<reference evidence="8 9" key="1">
    <citation type="submission" date="2017-08" db="EMBL/GenBank/DDBJ databases">
        <title>Infants hospitalized years apart are colonized by the same room-sourced microbial strains.</title>
        <authorList>
            <person name="Brooks B."/>
            <person name="Olm M.R."/>
            <person name="Firek B.A."/>
            <person name="Baker R."/>
            <person name="Thomas B.C."/>
            <person name="Morowitz M.J."/>
            <person name="Banfield J.F."/>
        </authorList>
    </citation>
    <scope>NUCLEOTIDE SEQUENCE [LARGE SCALE GENOMIC DNA]</scope>
    <source>
        <strain evidence="8">S2_018_000_R2_101</strain>
    </source>
</reference>
<feature type="domain" description="MsrB" evidence="7">
    <location>
        <begin position="8"/>
        <end position="130"/>
    </location>
</feature>
<dbReference type="PROSITE" id="PS51790">
    <property type="entry name" value="MSRB"/>
    <property type="match status" value="1"/>
</dbReference>
<keyword evidence="3 6" id="KW-0862">Zinc</keyword>
<dbReference type="GO" id="GO:0006979">
    <property type="term" value="P:response to oxidative stress"/>
    <property type="evidence" value="ECO:0007669"/>
    <property type="project" value="InterPro"/>
</dbReference>
<evidence type="ECO:0000256" key="4">
    <source>
        <dbReference type="ARBA" id="ARBA00023002"/>
    </source>
</evidence>
<dbReference type="GO" id="GO:0008270">
    <property type="term" value="F:zinc ion binding"/>
    <property type="evidence" value="ECO:0007669"/>
    <property type="project" value="UniProtKB-UniRule"/>
</dbReference>
<name>A0A2W5ABS2_9SPHN</name>
<organism evidence="8 9">
    <name type="scientific">Sphingomonas sanxanigenens</name>
    <dbReference type="NCBI Taxonomy" id="397260"/>
    <lineage>
        <taxon>Bacteria</taxon>
        <taxon>Pseudomonadati</taxon>
        <taxon>Pseudomonadota</taxon>
        <taxon>Alphaproteobacteria</taxon>
        <taxon>Sphingomonadales</taxon>
        <taxon>Sphingomonadaceae</taxon>
        <taxon>Sphingomonas</taxon>
    </lineage>
</organism>
<evidence type="ECO:0000313" key="9">
    <source>
        <dbReference type="Proteomes" id="UP000249066"/>
    </source>
</evidence>
<dbReference type="GO" id="GO:0005737">
    <property type="term" value="C:cytoplasm"/>
    <property type="evidence" value="ECO:0007669"/>
    <property type="project" value="TreeGrafter"/>
</dbReference>